<name>A0A423IM07_9PSED</name>
<accession>A0A423IM07</accession>
<dbReference type="AlphaFoldDB" id="A0A423IM07"/>
<reference evidence="2 3" key="1">
    <citation type="submission" date="2016-10" db="EMBL/GenBank/DDBJ databases">
        <title>Comparative genome analysis of multiple Pseudomonas spp. focuses on biocontrol and plant growth promoting traits.</title>
        <authorList>
            <person name="Tao X.-Y."/>
            <person name="Taylor C.G."/>
        </authorList>
    </citation>
    <scope>NUCLEOTIDE SEQUENCE [LARGE SCALE GENOMIC DNA]</scope>
    <source>
        <strain evidence="2 3">48C10</strain>
    </source>
</reference>
<evidence type="ECO:0000313" key="3">
    <source>
        <dbReference type="Proteomes" id="UP000284168"/>
    </source>
</evidence>
<dbReference type="Proteomes" id="UP000284168">
    <property type="component" value="Unassembled WGS sequence"/>
</dbReference>
<comment type="caution">
    <text evidence="2">The sequence shown here is derived from an EMBL/GenBank/DDBJ whole genome shotgun (WGS) entry which is preliminary data.</text>
</comment>
<evidence type="ECO:0000313" key="2">
    <source>
        <dbReference type="EMBL" id="RON26506.1"/>
    </source>
</evidence>
<sequence length="81" mass="8574">MSKNDDNMPLHQPSPCLHDDIEPALQDAVDVKPEDSATGAGAKNTRIRSFADITDLDDADGVDRKRDTGSGLDSLGGGRLP</sequence>
<proteinExistence type="predicted"/>
<protein>
    <submittedName>
        <fullName evidence="2">Uncharacterized protein</fullName>
    </submittedName>
</protein>
<evidence type="ECO:0000256" key="1">
    <source>
        <dbReference type="SAM" id="MobiDB-lite"/>
    </source>
</evidence>
<dbReference type="EMBL" id="MOBN01000025">
    <property type="protein sequence ID" value="RON26506.1"/>
    <property type="molecule type" value="Genomic_DNA"/>
</dbReference>
<gene>
    <name evidence="2" type="ORF">BK663_14115</name>
</gene>
<dbReference type="RefSeq" id="WP_123720861.1">
    <property type="nucleotide sequence ID" value="NZ_MOBN01000025.1"/>
</dbReference>
<feature type="region of interest" description="Disordered" evidence="1">
    <location>
        <begin position="1"/>
        <end position="81"/>
    </location>
</feature>
<organism evidence="2 3">
    <name type="scientific">Pseudomonas lini</name>
    <dbReference type="NCBI Taxonomy" id="163011"/>
    <lineage>
        <taxon>Bacteria</taxon>
        <taxon>Pseudomonadati</taxon>
        <taxon>Pseudomonadota</taxon>
        <taxon>Gammaproteobacteria</taxon>
        <taxon>Pseudomonadales</taxon>
        <taxon>Pseudomonadaceae</taxon>
        <taxon>Pseudomonas</taxon>
    </lineage>
</organism>